<dbReference type="RefSeq" id="WP_166177878.1">
    <property type="nucleotide sequence ID" value="NZ_CP045119.1"/>
</dbReference>
<dbReference type="Proteomes" id="UP000501452">
    <property type="component" value="Chromosome"/>
</dbReference>
<feature type="region of interest" description="Disordered" evidence="1">
    <location>
        <begin position="452"/>
        <end position="474"/>
    </location>
</feature>
<dbReference type="InterPro" id="IPR036188">
    <property type="entry name" value="FAD/NAD-bd_sf"/>
</dbReference>
<dbReference type="PANTHER" id="PTHR13847:SF285">
    <property type="entry name" value="FAD DEPENDENT OXIDOREDUCTASE DOMAIN-CONTAINING PROTEIN"/>
    <property type="match status" value="1"/>
</dbReference>
<dbReference type="InterPro" id="IPR006076">
    <property type="entry name" value="FAD-dep_OxRdtase"/>
</dbReference>
<organism evidence="3 4">
    <name type="scientific">Rubrobacter tropicus</name>
    <dbReference type="NCBI Taxonomy" id="2653851"/>
    <lineage>
        <taxon>Bacteria</taxon>
        <taxon>Bacillati</taxon>
        <taxon>Actinomycetota</taxon>
        <taxon>Rubrobacteria</taxon>
        <taxon>Rubrobacterales</taxon>
        <taxon>Rubrobacteraceae</taxon>
        <taxon>Rubrobacter</taxon>
    </lineage>
</organism>
<evidence type="ECO:0000256" key="1">
    <source>
        <dbReference type="SAM" id="MobiDB-lite"/>
    </source>
</evidence>
<dbReference type="Gene3D" id="3.30.9.10">
    <property type="entry name" value="D-Amino Acid Oxidase, subunit A, domain 2"/>
    <property type="match status" value="1"/>
</dbReference>
<dbReference type="SUPFAM" id="SSF51905">
    <property type="entry name" value="FAD/NAD(P)-binding domain"/>
    <property type="match status" value="1"/>
</dbReference>
<dbReference type="AlphaFoldDB" id="A0A6G8QC11"/>
<reference evidence="3 4" key="1">
    <citation type="submission" date="2019-10" db="EMBL/GenBank/DDBJ databases">
        <title>Rubrobacter sp nov SCSIO 52090 isolated from a deep-sea sediment in the South China Sea.</title>
        <authorList>
            <person name="Chen R.W."/>
        </authorList>
    </citation>
    <scope>NUCLEOTIDE SEQUENCE [LARGE SCALE GENOMIC DNA]</scope>
    <source>
        <strain evidence="3 4">SCSIO 52909</strain>
    </source>
</reference>
<keyword evidence="4" id="KW-1185">Reference proteome</keyword>
<dbReference type="PANTHER" id="PTHR13847">
    <property type="entry name" value="SARCOSINE DEHYDROGENASE-RELATED"/>
    <property type="match status" value="1"/>
</dbReference>
<accession>A0A6G8QC11</accession>
<sequence length="474" mass="52265">MTRTVGQRKAANSKSRDYRSFSFWLETAGEELVPRPPLAGPAEADVAILGAGFTGLWTAYYLLKREPSLRVIVLEAETAGFGASGRNGAWCNAAFPVTPGELARRFGEEAARNLLLEMRGSVEETGRVSEAEGIDAQYFPGGQLRVARGPAQVPGIEASYESLRAIGLEDGLRLLDKEETARRVRITGAEGALFSPHCATIHPARLARGLARAVERLGGEIFEGTPVTDFETGSSPRLVTDAGDVRARTVVLAGEAYLARLRKLKRQVLPIYSLIVLTEPLSEEQWATIGWEGRECVASNRYTVDYLSRTADGRILFGGRGAPYHYGSRIEDEYDLHEPTHEMLRRTAREWFPVLETARFTHSWGGPLAMPRDWMPTMSYDPAEGVATARGYTGQGVATANLSGRTLADLILARDTNVTRLPTVNHRPRPWEPEPLRWLGARYVQRGLMRADDRAERTGEPPTGKTLAERLGKH</sequence>
<dbReference type="EMBL" id="CP045119">
    <property type="protein sequence ID" value="QIN84044.1"/>
    <property type="molecule type" value="Genomic_DNA"/>
</dbReference>
<gene>
    <name evidence="3" type="ORF">GBA63_16370</name>
</gene>
<protein>
    <submittedName>
        <fullName evidence="3">FAD-dependent oxidoreductase</fullName>
    </submittedName>
</protein>
<dbReference type="Gene3D" id="3.50.50.60">
    <property type="entry name" value="FAD/NAD(P)-binding domain"/>
    <property type="match status" value="1"/>
</dbReference>
<dbReference type="Pfam" id="PF01266">
    <property type="entry name" value="DAO"/>
    <property type="match status" value="1"/>
</dbReference>
<dbReference type="GO" id="GO:0005737">
    <property type="term" value="C:cytoplasm"/>
    <property type="evidence" value="ECO:0007669"/>
    <property type="project" value="TreeGrafter"/>
</dbReference>
<evidence type="ECO:0000313" key="4">
    <source>
        <dbReference type="Proteomes" id="UP000501452"/>
    </source>
</evidence>
<proteinExistence type="predicted"/>
<name>A0A6G8QC11_9ACTN</name>
<feature type="domain" description="FAD dependent oxidoreductase" evidence="2">
    <location>
        <begin position="45"/>
        <end position="410"/>
    </location>
</feature>
<evidence type="ECO:0000259" key="2">
    <source>
        <dbReference type="Pfam" id="PF01266"/>
    </source>
</evidence>
<evidence type="ECO:0000313" key="3">
    <source>
        <dbReference type="EMBL" id="QIN84044.1"/>
    </source>
</evidence>
<dbReference type="KEGG" id="rub:GBA63_16370"/>